<dbReference type="EMBL" id="CZAE01000013">
    <property type="protein sequence ID" value="CUP53196.1"/>
    <property type="molecule type" value="Genomic_DNA"/>
</dbReference>
<dbReference type="Proteomes" id="UP000095606">
    <property type="component" value="Unassembled WGS sequence"/>
</dbReference>
<dbReference type="AlphaFoldDB" id="A0A174P049"/>
<accession>A0A174P049</accession>
<dbReference type="FunFam" id="2.40.30.170:FF:000010">
    <property type="entry name" value="Efflux RND transporter periplasmic adaptor subunit"/>
    <property type="match status" value="1"/>
</dbReference>
<dbReference type="RefSeq" id="WP_055269902.1">
    <property type="nucleotide sequence ID" value="NZ_CABMFH010000023.1"/>
</dbReference>
<organism evidence="6 9">
    <name type="scientific">Bacteroides faecis</name>
    <dbReference type="NCBI Taxonomy" id="674529"/>
    <lineage>
        <taxon>Bacteria</taxon>
        <taxon>Pseudomonadati</taxon>
        <taxon>Bacteroidota</taxon>
        <taxon>Bacteroidia</taxon>
        <taxon>Bacteroidales</taxon>
        <taxon>Bacteroidaceae</taxon>
        <taxon>Bacteroides</taxon>
    </lineage>
</organism>
<dbReference type="PANTHER" id="PTHR30097:SF16">
    <property type="entry name" value="CATION EFFLUX SYSTEM (CZCB-LIKE)"/>
    <property type="match status" value="1"/>
</dbReference>
<dbReference type="InterPro" id="IPR051909">
    <property type="entry name" value="MFP_Cation_Efflux"/>
</dbReference>
<evidence type="ECO:0000256" key="1">
    <source>
        <dbReference type="ARBA" id="ARBA00009477"/>
    </source>
</evidence>
<comment type="similarity">
    <text evidence="1">Belongs to the membrane fusion protein (MFP) (TC 8.A.1) family.</text>
</comment>
<dbReference type="PANTHER" id="PTHR30097">
    <property type="entry name" value="CATION EFFLUX SYSTEM PROTEIN CUSB"/>
    <property type="match status" value="1"/>
</dbReference>
<dbReference type="EMBL" id="CACRSZ010000085">
    <property type="protein sequence ID" value="VYT49797.1"/>
    <property type="molecule type" value="Genomic_DNA"/>
</dbReference>
<reference evidence="7" key="3">
    <citation type="submission" date="2022-08" db="EMBL/GenBank/DDBJ databases">
        <title>Genome Sequencing of Bacteroides fragilis Group Isolates with Nanopore Technology.</title>
        <authorList>
            <person name="Tisza M.J."/>
            <person name="Smith D."/>
            <person name="Dekker J.P."/>
        </authorList>
    </citation>
    <scope>NUCLEOTIDE SEQUENCE</scope>
    <source>
        <strain evidence="7">BFG-527</strain>
    </source>
</reference>
<dbReference type="Gene3D" id="1.10.287.470">
    <property type="entry name" value="Helix hairpin bin"/>
    <property type="match status" value="1"/>
</dbReference>
<keyword evidence="2" id="KW-0813">Transport</keyword>
<dbReference type="EMBL" id="CP103141">
    <property type="protein sequence ID" value="UVQ72260.1"/>
    <property type="molecule type" value="Genomic_DNA"/>
</dbReference>
<reference evidence="6 9" key="1">
    <citation type="submission" date="2015-09" db="EMBL/GenBank/DDBJ databases">
        <authorList>
            <consortium name="Pathogen Informatics"/>
        </authorList>
    </citation>
    <scope>NUCLEOTIDE SEQUENCE [LARGE SCALE GENOMIC DNA]</scope>
    <source>
        <strain evidence="6 9">2789STDY5834846</strain>
    </source>
</reference>
<accession>A0A6N2X791</accession>
<dbReference type="NCBIfam" id="TIGR01730">
    <property type="entry name" value="RND_mfp"/>
    <property type="match status" value="1"/>
</dbReference>
<dbReference type="GO" id="GO:0016020">
    <property type="term" value="C:membrane"/>
    <property type="evidence" value="ECO:0007669"/>
    <property type="project" value="InterPro"/>
</dbReference>
<protein>
    <submittedName>
        <fullName evidence="6 8">Cation efflux system protein</fullName>
    </submittedName>
    <submittedName>
        <fullName evidence="7">Efflux RND transporter periplasmic adaptor subunit</fullName>
    </submittedName>
</protein>
<evidence type="ECO:0000313" key="9">
    <source>
        <dbReference type="Proteomes" id="UP000095606"/>
    </source>
</evidence>
<dbReference type="Pfam" id="PF25954">
    <property type="entry name" value="Beta-barrel_RND_2"/>
    <property type="match status" value="1"/>
</dbReference>
<reference evidence="8" key="2">
    <citation type="submission" date="2019-11" db="EMBL/GenBank/DDBJ databases">
        <authorList>
            <person name="Feng L."/>
        </authorList>
    </citation>
    <scope>NUCLEOTIDE SEQUENCE</scope>
    <source>
        <strain evidence="8">BfaecisLFYP10</strain>
    </source>
</reference>
<evidence type="ECO:0000256" key="3">
    <source>
        <dbReference type="SAM" id="Coils"/>
    </source>
</evidence>
<feature type="coiled-coil region" evidence="3">
    <location>
        <begin position="138"/>
        <end position="172"/>
    </location>
</feature>
<dbReference type="InterPro" id="IPR058647">
    <property type="entry name" value="BSH_CzcB-like"/>
</dbReference>
<gene>
    <name evidence="6" type="primary">cusB_3</name>
    <name evidence="8" type="synonym">cusB_2</name>
    <name evidence="8" type="ORF">BFLFYP10_03925</name>
    <name evidence="6" type="ORF">ERS852461_02786</name>
    <name evidence="7" type="ORF">NXY30_14330</name>
</gene>
<dbReference type="InterPro" id="IPR058792">
    <property type="entry name" value="Beta-barrel_RND_2"/>
</dbReference>
<evidence type="ECO:0000313" key="8">
    <source>
        <dbReference type="EMBL" id="VYT49797.1"/>
    </source>
</evidence>
<evidence type="ECO:0000313" key="6">
    <source>
        <dbReference type="EMBL" id="CUP53196.1"/>
    </source>
</evidence>
<name>A0A174P049_9BACE</name>
<proteinExistence type="inferred from homology"/>
<evidence type="ECO:0000313" key="10">
    <source>
        <dbReference type="Proteomes" id="UP001060104"/>
    </source>
</evidence>
<feature type="domain" description="CusB-like beta-barrel" evidence="4">
    <location>
        <begin position="226"/>
        <end position="301"/>
    </location>
</feature>
<dbReference type="Gene3D" id="2.40.420.20">
    <property type="match status" value="1"/>
</dbReference>
<dbReference type="Gene3D" id="2.40.50.100">
    <property type="match status" value="1"/>
</dbReference>
<keyword evidence="10" id="KW-1185">Reference proteome</keyword>
<dbReference type="PROSITE" id="PS51257">
    <property type="entry name" value="PROKAR_LIPOPROTEIN"/>
    <property type="match status" value="1"/>
</dbReference>
<evidence type="ECO:0000313" key="7">
    <source>
        <dbReference type="EMBL" id="UVQ72260.1"/>
    </source>
</evidence>
<evidence type="ECO:0000259" key="5">
    <source>
        <dbReference type="Pfam" id="PF25973"/>
    </source>
</evidence>
<evidence type="ECO:0000256" key="2">
    <source>
        <dbReference type="ARBA" id="ARBA00022448"/>
    </source>
</evidence>
<dbReference type="Pfam" id="PF25973">
    <property type="entry name" value="BSH_CzcB"/>
    <property type="match status" value="1"/>
</dbReference>
<dbReference type="GeneID" id="69589567"/>
<evidence type="ECO:0000259" key="4">
    <source>
        <dbReference type="Pfam" id="PF25954"/>
    </source>
</evidence>
<sequence length="369" mass="40958">MMMKRELHMFFVCSLLFFTACGNKQESEQKSGCRIEGDTVYVTDHFLLEKIKVSETESEPYSKKVITSGMVRPIPTRYAYVAPPFAGRVTKSYVRIGQPVHQGTPLFEISSPDFTSAQKEYFQAVSSRELAKKDLKRKEDLIKNGVSSQKELEEAQNALLIADKEFENASAALRVYQVDNLGEMILGQPLIVRSPISGVVIKDNIVTGQYLKDDTEPIAIVADLSEVWITAQVKEKDIRFINEGSSLDIEISALPGTVIKGNVYHVEEAVDEETRSIQVLSVCDNSGGHLKLGMYTTMHFLSAPVEQIQIPEKALLQGEKDSYVFVQIAPAIFVRTSVMVETTENGIAVISQGLCPGDKIISEGGYYLK</sequence>
<keyword evidence="3" id="KW-0175">Coiled coil</keyword>
<dbReference type="Gene3D" id="2.40.30.170">
    <property type="match status" value="1"/>
</dbReference>
<dbReference type="Proteomes" id="UP001060104">
    <property type="component" value="Chromosome"/>
</dbReference>
<dbReference type="SUPFAM" id="SSF111369">
    <property type="entry name" value="HlyD-like secretion proteins"/>
    <property type="match status" value="1"/>
</dbReference>
<dbReference type="InterPro" id="IPR006143">
    <property type="entry name" value="RND_pump_MFP"/>
</dbReference>
<feature type="domain" description="CzcB-like barrel-sandwich hybrid" evidence="5">
    <location>
        <begin position="78"/>
        <end position="221"/>
    </location>
</feature>
<dbReference type="GO" id="GO:0022857">
    <property type="term" value="F:transmembrane transporter activity"/>
    <property type="evidence" value="ECO:0007669"/>
    <property type="project" value="InterPro"/>
</dbReference>